<dbReference type="SUPFAM" id="SSF143968">
    <property type="entry name" value="UbiD C-terminal domain-like"/>
    <property type="match status" value="1"/>
</dbReference>
<proteinExistence type="inferred from homology"/>
<name>A0A075HL27_9ARCH</name>
<dbReference type="EMBL" id="KF901042">
    <property type="protein sequence ID" value="AIF15960.1"/>
    <property type="molecule type" value="Genomic_DNA"/>
</dbReference>
<comment type="catalytic activity">
    <reaction evidence="3">
        <text>(2E)-3-methyl-5-phosphooxypent-2-enoate + H(+) = isopentenyl phosphate + CO2</text>
        <dbReference type="Rhea" id="RHEA:78971"/>
        <dbReference type="ChEBI" id="CHEBI:15378"/>
        <dbReference type="ChEBI" id="CHEBI:16526"/>
        <dbReference type="ChEBI" id="CHEBI:65078"/>
        <dbReference type="ChEBI" id="CHEBI:229665"/>
        <dbReference type="EC" id="4.1.1.126"/>
    </reaction>
    <physiologicalReaction direction="left-to-right" evidence="3">
        <dbReference type="Rhea" id="RHEA:78972"/>
    </physiologicalReaction>
</comment>
<comment type="similarity">
    <text evidence="2">Belongs to the UbiD family.</text>
</comment>
<dbReference type="InterPro" id="IPR002830">
    <property type="entry name" value="UbiD"/>
</dbReference>
<evidence type="ECO:0000256" key="1">
    <source>
        <dbReference type="ARBA" id="ARBA00005092"/>
    </source>
</evidence>
<evidence type="ECO:0000256" key="7">
    <source>
        <dbReference type="ARBA" id="ARBA00049936"/>
    </source>
</evidence>
<dbReference type="InterPro" id="IPR048304">
    <property type="entry name" value="UbiD_Rift_dom"/>
</dbReference>
<dbReference type="AlphaFoldDB" id="A0A075HL27"/>
<evidence type="ECO:0000256" key="3">
    <source>
        <dbReference type="ARBA" id="ARBA00049054"/>
    </source>
</evidence>
<evidence type="ECO:0000313" key="11">
    <source>
        <dbReference type="EMBL" id="AIF15960.1"/>
    </source>
</evidence>
<feature type="domain" description="3-octaprenyl-4-hydroxybenzoate carboxy-lyase-like Rift-related" evidence="8">
    <location>
        <begin position="95"/>
        <end position="287"/>
    </location>
</feature>
<dbReference type="PANTHER" id="PTHR30108">
    <property type="entry name" value="3-OCTAPRENYL-4-HYDROXYBENZOATE CARBOXY-LYASE-RELATED"/>
    <property type="match status" value="1"/>
</dbReference>
<evidence type="ECO:0000259" key="8">
    <source>
        <dbReference type="Pfam" id="PF01977"/>
    </source>
</evidence>
<dbReference type="SUPFAM" id="SSF50475">
    <property type="entry name" value="FMN-binding split barrel"/>
    <property type="match status" value="1"/>
</dbReference>
<dbReference type="InterPro" id="IPR049383">
    <property type="entry name" value="UbiD-like_N"/>
</dbReference>
<dbReference type="Pfam" id="PF20696">
    <property type="entry name" value="UbiD_C"/>
    <property type="match status" value="1"/>
</dbReference>
<dbReference type="GO" id="GO:0016831">
    <property type="term" value="F:carboxy-lyase activity"/>
    <property type="evidence" value="ECO:0007669"/>
    <property type="project" value="InterPro"/>
</dbReference>
<comment type="pathway">
    <text evidence="1">Isoprenoid biosynthesis; isopentenyl diphosphate biosynthesis via mevalonate pathway.</text>
</comment>
<feature type="domain" description="3-octaprenyl-4-hydroxybenzoate carboxy-lyase-like C-terminal" evidence="10">
    <location>
        <begin position="324"/>
        <end position="411"/>
    </location>
</feature>
<dbReference type="Pfam" id="PF20695">
    <property type="entry name" value="UbiD_N"/>
    <property type="match status" value="1"/>
</dbReference>
<evidence type="ECO:0000259" key="10">
    <source>
        <dbReference type="Pfam" id="PF20696"/>
    </source>
</evidence>
<reference evidence="11" key="1">
    <citation type="journal article" date="2014" name="Genome Biol. Evol.">
        <title>Pangenome evidence for extensive interdomain horizontal transfer affecting lineage core and shell genes in uncultured planktonic thaumarchaeota and euryarchaeota.</title>
        <authorList>
            <person name="Deschamps P."/>
            <person name="Zivanovic Y."/>
            <person name="Moreira D."/>
            <person name="Rodriguez-Valera F."/>
            <person name="Lopez-Garcia P."/>
        </authorList>
    </citation>
    <scope>NUCLEOTIDE SEQUENCE</scope>
</reference>
<accession>A0A075HL27</accession>
<protein>
    <recommendedName>
        <fullName evidence="6">Anhydromevalonate phosphate decarboxylase</fullName>
        <ecNumber evidence="5">4.1.1.126</ecNumber>
    </recommendedName>
</protein>
<evidence type="ECO:0000256" key="4">
    <source>
        <dbReference type="ARBA" id="ARBA00049583"/>
    </source>
</evidence>
<dbReference type="GO" id="GO:0005737">
    <property type="term" value="C:cytoplasm"/>
    <property type="evidence" value="ECO:0007669"/>
    <property type="project" value="TreeGrafter"/>
</dbReference>
<dbReference type="PANTHER" id="PTHR30108:SF21">
    <property type="entry name" value="4-HYDROXYBENZOATE DECARBOXYLASE"/>
    <property type="match status" value="1"/>
</dbReference>
<evidence type="ECO:0000256" key="6">
    <source>
        <dbReference type="ARBA" id="ARBA00049754"/>
    </source>
</evidence>
<dbReference type="Gene3D" id="3.40.1670.10">
    <property type="entry name" value="UbiD C-terminal domain-like"/>
    <property type="match status" value="1"/>
</dbReference>
<comment type="cofactor">
    <cofactor evidence="7">
        <name>prenylated FMN</name>
        <dbReference type="ChEBI" id="CHEBI:87746"/>
    </cofactor>
</comment>
<evidence type="ECO:0000256" key="2">
    <source>
        <dbReference type="ARBA" id="ARBA00010021"/>
    </source>
</evidence>
<sequence length="436" mass="47756">MAHLENHGELLRIDREVSIVHEIAAYIRKSSDVGGPAFLFENVKGYKGWTVAGGVYAKRARISRALATNIDEVVHRYVRGTSKPIPPKIVRKTARNHVVWEGNQVDLSKIPIVTHSARDSGGFITAGVQVAKNPATKIRALGIHRMQIKGRNRLGLLIPATKRFGRALEAAEYMDIPLEIATAIGVDPYTALASVARVPHALDKYDIAGGIKDAPISLVKCETIDIEVPLGSEIIIEGEILPGIRETEGPFGEVEGCYSGQSNSPVVQVKRITMREDPIYLTALTGLPETDNHVMKWPSTCETAYRAATSSYSNPDVRSVNLINGWLVIAIKKRHSGEPSNVLHSVLSSISEKYCLVVDDDVNIYDPSEIEWVFRTRVQPAENVQIFPRMQGTTLDPSSPSVRLTSKLGIDGTLPVGADRLKFEKVTVPGSESVSW</sequence>
<comment type="function">
    <text evidence="4">Catalyzes the conversion of trans-anhydromevalonate 5-phosphate (tAHMP) into isopentenyl phosphate. Involved in the archaeal mevalonate (MVA) pathway, which provides fundamental precursors for isoprenoid biosynthesis, such as isopentenyl diphosphate (IPP) and dimethylallyl diphosphate (DMAPP).</text>
</comment>
<dbReference type="NCBIfam" id="TIGR00148">
    <property type="entry name" value="UbiD family decarboxylase"/>
    <property type="match status" value="1"/>
</dbReference>
<dbReference type="EC" id="4.1.1.126" evidence="5"/>
<evidence type="ECO:0000256" key="5">
    <source>
        <dbReference type="ARBA" id="ARBA00049727"/>
    </source>
</evidence>
<dbReference type="Pfam" id="PF01977">
    <property type="entry name" value="UbiD"/>
    <property type="match status" value="1"/>
</dbReference>
<dbReference type="InterPro" id="IPR049381">
    <property type="entry name" value="UbiD-like_C"/>
</dbReference>
<feature type="domain" description="3-octaprenyl-4-hydroxybenzoate carboxy-lyase-like N-terminal" evidence="9">
    <location>
        <begin position="2"/>
        <end position="77"/>
    </location>
</feature>
<organism evidence="11">
    <name type="scientific">uncultured marine thaumarchaeote KM3_72_A09</name>
    <dbReference type="NCBI Taxonomy" id="1456261"/>
    <lineage>
        <taxon>Archaea</taxon>
        <taxon>Nitrososphaerota</taxon>
        <taxon>environmental samples</taxon>
    </lineage>
</organism>
<evidence type="ECO:0000259" key="9">
    <source>
        <dbReference type="Pfam" id="PF20695"/>
    </source>
</evidence>